<protein>
    <recommendedName>
        <fullName evidence="4">Polysaccharide lyase</fullName>
    </recommendedName>
</protein>
<dbReference type="OrthoDB" id="221261at2"/>
<evidence type="ECO:0008006" key="4">
    <source>
        <dbReference type="Google" id="ProtNLM"/>
    </source>
</evidence>
<evidence type="ECO:0000313" key="2">
    <source>
        <dbReference type="EMBL" id="EAW30009.1"/>
    </source>
</evidence>
<gene>
    <name evidence="2" type="ORF">GP2143_01150</name>
</gene>
<feature type="signal peptide" evidence="1">
    <location>
        <begin position="1"/>
        <end position="21"/>
    </location>
</feature>
<accession>A0YGG8</accession>
<comment type="caution">
    <text evidence="2">The sequence shown here is derived from an EMBL/GenBank/DDBJ whole genome shotgun (WGS) entry which is preliminary data.</text>
</comment>
<name>A0YGG8_9GAMM</name>
<dbReference type="eggNOG" id="ENOG5034BIV">
    <property type="taxonomic scope" value="Bacteria"/>
</dbReference>
<sequence>MKKKSPLLILALSLSVGCVSAAEKTIESPDWSFQDDFEGSQDTNFWGSQTSTTHGISCSSDPRASGNSLLLTYIPGVPDSSNGWAEKRFHIPVKAQQFEISYRQFVPANYQRAPGNHKNFVLWSGPYGKSASNISISSENWPTSDGATPSVYIGVDGNNYAHSRISDEPLMLENAQGNWQNVHIYVELAEREGDFGVFEIHRNGEFLTGTSHPDIKPAWQQPPVDEHIEYSSRGNYIDQGYLMGWANGGFAETTIFCIDDFIIKANTTIRSIGANVPPMPPAQLRIEK</sequence>
<dbReference type="EMBL" id="AAVT01000011">
    <property type="protein sequence ID" value="EAW30009.1"/>
    <property type="molecule type" value="Genomic_DNA"/>
</dbReference>
<keyword evidence="3" id="KW-1185">Reference proteome</keyword>
<proteinExistence type="predicted"/>
<feature type="chain" id="PRO_5002631156" description="Polysaccharide lyase" evidence="1">
    <location>
        <begin position="22"/>
        <end position="288"/>
    </location>
</feature>
<keyword evidence="1" id="KW-0732">Signal</keyword>
<evidence type="ECO:0000256" key="1">
    <source>
        <dbReference type="SAM" id="SignalP"/>
    </source>
</evidence>
<dbReference type="STRING" id="247633.GP2143_01150"/>
<dbReference type="AlphaFoldDB" id="A0YGG8"/>
<reference evidence="2 3" key="1">
    <citation type="journal article" date="2010" name="J. Bacteriol.">
        <title>Genome sequence of the oligotrophic marine Gammaproteobacterium HTCC2143, isolated from the Oregon Coast.</title>
        <authorList>
            <person name="Oh H.M."/>
            <person name="Kang I."/>
            <person name="Ferriera S."/>
            <person name="Giovannoni S.J."/>
            <person name="Cho J.C."/>
        </authorList>
    </citation>
    <scope>NUCLEOTIDE SEQUENCE [LARGE SCALE GENOMIC DNA]</scope>
    <source>
        <strain evidence="2 3">HTCC2143</strain>
    </source>
</reference>
<dbReference type="Proteomes" id="UP000004931">
    <property type="component" value="Unassembled WGS sequence"/>
</dbReference>
<organism evidence="2 3">
    <name type="scientific">marine gamma proteobacterium HTCC2143</name>
    <dbReference type="NCBI Taxonomy" id="247633"/>
    <lineage>
        <taxon>Bacteria</taxon>
        <taxon>Pseudomonadati</taxon>
        <taxon>Pseudomonadota</taxon>
        <taxon>Gammaproteobacteria</taxon>
        <taxon>Cellvibrionales</taxon>
        <taxon>Spongiibacteraceae</taxon>
        <taxon>BD1-7 clade</taxon>
    </lineage>
</organism>
<dbReference type="PROSITE" id="PS51257">
    <property type="entry name" value="PROKAR_LIPOPROTEIN"/>
    <property type="match status" value="1"/>
</dbReference>
<evidence type="ECO:0000313" key="3">
    <source>
        <dbReference type="Proteomes" id="UP000004931"/>
    </source>
</evidence>